<evidence type="ECO:0000256" key="5">
    <source>
        <dbReference type="ARBA" id="ARBA00022695"/>
    </source>
</evidence>
<dbReference type="NCBIfam" id="TIGR00482">
    <property type="entry name" value="nicotinate (nicotinamide) nucleotide adenylyltransferase"/>
    <property type="match status" value="1"/>
</dbReference>
<keyword evidence="5 10" id="KW-0548">Nucleotidyltransferase</keyword>
<dbReference type="EMBL" id="CP141614">
    <property type="protein sequence ID" value="WRP13567.1"/>
    <property type="molecule type" value="Genomic_DNA"/>
</dbReference>
<evidence type="ECO:0000313" key="12">
    <source>
        <dbReference type="EMBL" id="WRP13567.1"/>
    </source>
</evidence>
<dbReference type="Gene3D" id="3.40.50.620">
    <property type="entry name" value="HUPs"/>
    <property type="match status" value="1"/>
</dbReference>
<keyword evidence="4 10" id="KW-0808">Transferase</keyword>
<accession>A0ABZ1BN63</accession>
<dbReference type="InterPro" id="IPR004821">
    <property type="entry name" value="Cyt_trans-like"/>
</dbReference>
<evidence type="ECO:0000259" key="11">
    <source>
        <dbReference type="Pfam" id="PF01467"/>
    </source>
</evidence>
<dbReference type="SUPFAM" id="SSF52374">
    <property type="entry name" value="Nucleotidylyl transferase"/>
    <property type="match status" value="1"/>
</dbReference>
<evidence type="ECO:0000256" key="2">
    <source>
        <dbReference type="ARBA" id="ARBA00005019"/>
    </source>
</evidence>
<protein>
    <recommendedName>
        <fullName evidence="10">Probable nicotinate-nucleotide adenylyltransferase</fullName>
        <ecNumber evidence="10">2.7.7.18</ecNumber>
    </recommendedName>
    <alternativeName>
        <fullName evidence="10">Deamido-NAD(+) diphosphorylase</fullName>
    </alternativeName>
    <alternativeName>
        <fullName evidence="10">Deamido-NAD(+) pyrophosphorylase</fullName>
    </alternativeName>
    <alternativeName>
        <fullName evidence="10">Nicotinate mononucleotide adenylyltransferase</fullName>
        <shortName evidence="10">NaMN adenylyltransferase</shortName>
    </alternativeName>
</protein>
<dbReference type="HAMAP" id="MF_00244">
    <property type="entry name" value="NaMN_adenylyltr"/>
    <property type="match status" value="1"/>
</dbReference>
<dbReference type="PANTHER" id="PTHR39321:SF3">
    <property type="entry name" value="PHOSPHOPANTETHEINE ADENYLYLTRANSFERASE"/>
    <property type="match status" value="1"/>
</dbReference>
<keyword evidence="7 10" id="KW-0067">ATP-binding</keyword>
<sequence length="225" mass="25265">MKGPRIGLMGGTFDPIHYGHLVTAEGARVEFALDKVLFVPSGRPPHKATEQVTPAEHRYLMTVLATLGNPHFEVSRIDIDRPGPSYTVDTIEEARREWGPSAQLFFITGADAILEILTWKEPERLLASCHVIAATRPGYDLSRLEGAIGDLWARFSSRIHVVQVPAMSISSSDIRERVRRGHPIRYLLPEAVADYIYKYRLYEAPHQSAEARSKDPLEGRRLARA</sequence>
<keyword evidence="6 10" id="KW-0547">Nucleotide-binding</keyword>
<dbReference type="Pfam" id="PF01467">
    <property type="entry name" value="CTP_transf_like"/>
    <property type="match status" value="1"/>
</dbReference>
<dbReference type="EC" id="2.7.7.18" evidence="10"/>
<name>A0ABZ1BN63_9FIRM</name>
<dbReference type="CDD" id="cd02165">
    <property type="entry name" value="NMNAT"/>
    <property type="match status" value="1"/>
</dbReference>
<evidence type="ECO:0000256" key="9">
    <source>
        <dbReference type="ARBA" id="ARBA00048721"/>
    </source>
</evidence>
<dbReference type="InterPro" id="IPR014729">
    <property type="entry name" value="Rossmann-like_a/b/a_fold"/>
</dbReference>
<evidence type="ECO:0000256" key="10">
    <source>
        <dbReference type="HAMAP-Rule" id="MF_00244"/>
    </source>
</evidence>
<organism evidence="12 13">
    <name type="scientific">Geochorda subterranea</name>
    <dbReference type="NCBI Taxonomy" id="3109564"/>
    <lineage>
        <taxon>Bacteria</taxon>
        <taxon>Bacillati</taxon>
        <taxon>Bacillota</taxon>
        <taxon>Limnochordia</taxon>
        <taxon>Limnochordales</taxon>
        <taxon>Geochordaceae</taxon>
        <taxon>Geochorda</taxon>
    </lineage>
</organism>
<reference evidence="13" key="1">
    <citation type="submission" date="2023-12" db="EMBL/GenBank/DDBJ databases">
        <title>Novel isolates from deep terrestrial aquifers shed light on the physiology and ecology of the class Limnochordia.</title>
        <authorList>
            <person name="Karnachuk O.V."/>
            <person name="Lukina A.P."/>
            <person name="Avakyan M.R."/>
            <person name="Kadnikov V."/>
            <person name="Begmatov S."/>
            <person name="Beletsky A.V."/>
            <person name="Mardanov A.V."/>
            <person name="Ravin N.V."/>
        </authorList>
    </citation>
    <scope>NUCLEOTIDE SEQUENCE [LARGE SCALE GENOMIC DNA]</scope>
    <source>
        <strain evidence="13">LN</strain>
    </source>
</reference>
<feature type="domain" description="Cytidyltransferase-like" evidence="11">
    <location>
        <begin position="8"/>
        <end position="177"/>
    </location>
</feature>
<keyword evidence="3 10" id="KW-0662">Pyridine nucleotide biosynthesis</keyword>
<comment type="function">
    <text evidence="1 10">Catalyzes the reversible adenylation of nicotinate mononucleotide (NaMN) to nicotinic acid adenine dinucleotide (NaAD).</text>
</comment>
<comment type="pathway">
    <text evidence="2 10">Cofactor biosynthesis; NAD(+) biosynthesis; deamido-NAD(+) from nicotinate D-ribonucleotide: step 1/1.</text>
</comment>
<proteinExistence type="inferred from homology"/>
<evidence type="ECO:0000256" key="1">
    <source>
        <dbReference type="ARBA" id="ARBA00002324"/>
    </source>
</evidence>
<dbReference type="InterPro" id="IPR005248">
    <property type="entry name" value="NadD/NMNAT"/>
</dbReference>
<dbReference type="NCBIfam" id="TIGR00125">
    <property type="entry name" value="cyt_tran_rel"/>
    <property type="match status" value="1"/>
</dbReference>
<evidence type="ECO:0000256" key="3">
    <source>
        <dbReference type="ARBA" id="ARBA00022642"/>
    </source>
</evidence>
<dbReference type="PANTHER" id="PTHR39321">
    <property type="entry name" value="NICOTINATE-NUCLEOTIDE ADENYLYLTRANSFERASE-RELATED"/>
    <property type="match status" value="1"/>
</dbReference>
<evidence type="ECO:0000256" key="4">
    <source>
        <dbReference type="ARBA" id="ARBA00022679"/>
    </source>
</evidence>
<comment type="catalytic activity">
    <reaction evidence="9 10">
        <text>nicotinate beta-D-ribonucleotide + ATP + H(+) = deamido-NAD(+) + diphosphate</text>
        <dbReference type="Rhea" id="RHEA:22860"/>
        <dbReference type="ChEBI" id="CHEBI:15378"/>
        <dbReference type="ChEBI" id="CHEBI:30616"/>
        <dbReference type="ChEBI" id="CHEBI:33019"/>
        <dbReference type="ChEBI" id="CHEBI:57502"/>
        <dbReference type="ChEBI" id="CHEBI:58437"/>
        <dbReference type="EC" id="2.7.7.18"/>
    </reaction>
</comment>
<evidence type="ECO:0000256" key="8">
    <source>
        <dbReference type="ARBA" id="ARBA00023027"/>
    </source>
</evidence>
<dbReference type="GO" id="GO:0004515">
    <property type="term" value="F:nicotinate-nucleotide adenylyltransferase activity"/>
    <property type="evidence" value="ECO:0007669"/>
    <property type="project" value="UniProtKB-EC"/>
</dbReference>
<keyword evidence="8 10" id="KW-0520">NAD</keyword>
<evidence type="ECO:0000256" key="7">
    <source>
        <dbReference type="ARBA" id="ARBA00022840"/>
    </source>
</evidence>
<dbReference type="NCBIfam" id="NF000840">
    <property type="entry name" value="PRK00071.1-3"/>
    <property type="match status" value="1"/>
</dbReference>
<evidence type="ECO:0000313" key="13">
    <source>
        <dbReference type="Proteomes" id="UP001333102"/>
    </source>
</evidence>
<keyword evidence="13" id="KW-1185">Reference proteome</keyword>
<comment type="similarity">
    <text evidence="10">Belongs to the NadD family.</text>
</comment>
<dbReference type="Proteomes" id="UP001333102">
    <property type="component" value="Chromosome"/>
</dbReference>
<gene>
    <name evidence="10 12" type="primary">nadD</name>
    <name evidence="12" type="ORF">VLY81_08890</name>
</gene>
<evidence type="ECO:0000256" key="6">
    <source>
        <dbReference type="ARBA" id="ARBA00022741"/>
    </source>
</evidence>